<sequence>MNSDRIVRREKRRRGAGTREVDLDDIKIGPLPELQPRIEEAQQRVIEQHKKIVQARIKIYQNENKKESVNLYESNTDKGDSSVKYDKRRKTKRKSKSIKIKYSRVPSNKVKLIYIDVIKMMIQEYLKDKRINEYLVKKFDERGKEMMKEYIERIDDYFSTLIDLRLSNSLIKTDLDKIAAEKNKLRANIYDVRKERSDVGLELKSVRTEFKEVKDKLNSEEKLYKQLLSLKNGDEKVDEGNIVEELSHNIDCSYNKNKTLKLLQQINEILKVTSGM</sequence>
<accession>A0A4T0X6M2</accession>
<name>A0A4T0X6M2_9ASCO</name>
<reference evidence="4 5" key="1">
    <citation type="journal article" date="2019" name="Front. Genet.">
        <title>Whole-Genome Sequencing of the Opportunistic Yeast Pathogen Candida inconspicua Uncovers Its Hybrid Origin.</title>
        <authorList>
            <person name="Mixao V."/>
            <person name="Hansen A.P."/>
            <person name="Saus E."/>
            <person name="Boekhout T."/>
            <person name="Lass-Florl C."/>
            <person name="Gabaldon T."/>
        </authorList>
    </citation>
    <scope>NUCLEOTIDE SEQUENCE [LARGE SCALE GENOMIC DNA]</scope>
    <source>
        <strain evidence="4 5">CBS 180</strain>
    </source>
</reference>
<dbReference type="InterPro" id="IPR048743">
    <property type="entry name" value="AME1"/>
</dbReference>
<evidence type="ECO:0000256" key="2">
    <source>
        <dbReference type="SAM" id="MobiDB-lite"/>
    </source>
</evidence>
<keyword evidence="1" id="KW-0175">Coiled coil</keyword>
<evidence type="ECO:0000313" key="4">
    <source>
        <dbReference type="EMBL" id="TID31176.1"/>
    </source>
</evidence>
<evidence type="ECO:0000256" key="1">
    <source>
        <dbReference type="SAM" id="Coils"/>
    </source>
</evidence>
<dbReference type="Pfam" id="PF20994">
    <property type="entry name" value="CENPU"/>
    <property type="match status" value="1"/>
</dbReference>
<keyword evidence="5" id="KW-1185">Reference proteome</keyword>
<comment type="caution">
    <text evidence="4">The sequence shown here is derived from an EMBL/GenBank/DDBJ whole genome shotgun (WGS) entry which is preliminary data.</text>
</comment>
<dbReference type="Proteomes" id="UP000307173">
    <property type="component" value="Unassembled WGS sequence"/>
</dbReference>
<dbReference type="OrthoDB" id="3998077at2759"/>
<proteinExistence type="predicted"/>
<dbReference type="EMBL" id="SELW01000040">
    <property type="protein sequence ID" value="TID31176.1"/>
    <property type="molecule type" value="Genomic_DNA"/>
</dbReference>
<protein>
    <recommendedName>
        <fullName evidence="3">Inner kinetochore subunit AME1 domain-containing protein</fullName>
    </recommendedName>
</protein>
<evidence type="ECO:0000313" key="5">
    <source>
        <dbReference type="Proteomes" id="UP000307173"/>
    </source>
</evidence>
<feature type="domain" description="Inner kinetochore subunit AME1" evidence="3">
    <location>
        <begin position="99"/>
        <end position="271"/>
    </location>
</feature>
<gene>
    <name evidence="4" type="ORF">CANINC_000223</name>
</gene>
<organism evidence="4 5">
    <name type="scientific">Pichia inconspicua</name>
    <dbReference type="NCBI Taxonomy" id="52247"/>
    <lineage>
        <taxon>Eukaryota</taxon>
        <taxon>Fungi</taxon>
        <taxon>Dikarya</taxon>
        <taxon>Ascomycota</taxon>
        <taxon>Saccharomycotina</taxon>
        <taxon>Pichiomycetes</taxon>
        <taxon>Pichiales</taxon>
        <taxon>Pichiaceae</taxon>
        <taxon>Pichia</taxon>
    </lineage>
</organism>
<feature type="coiled-coil region" evidence="1">
    <location>
        <begin position="175"/>
        <end position="223"/>
    </location>
</feature>
<dbReference type="AlphaFoldDB" id="A0A4T0X6M2"/>
<evidence type="ECO:0000259" key="3">
    <source>
        <dbReference type="Pfam" id="PF20994"/>
    </source>
</evidence>
<feature type="region of interest" description="Disordered" evidence="2">
    <location>
        <begin position="1"/>
        <end position="21"/>
    </location>
</feature>